<evidence type="ECO:0000256" key="1">
    <source>
        <dbReference type="ARBA" id="ARBA00008061"/>
    </source>
</evidence>
<dbReference type="GO" id="GO:0009313">
    <property type="term" value="P:oligosaccharide catabolic process"/>
    <property type="evidence" value="ECO:0007669"/>
    <property type="project" value="TreeGrafter"/>
</dbReference>
<comment type="similarity">
    <text evidence="1">Belongs to the glycosyl hydrolase 13 family.</text>
</comment>
<dbReference type="PANTHER" id="PTHR10357:SF179">
    <property type="entry name" value="NEUTRAL AND BASIC AMINO ACID TRANSPORT PROTEIN RBAT"/>
    <property type="match status" value="1"/>
</dbReference>
<keyword evidence="6" id="KW-1185">Reference proteome</keyword>
<proteinExistence type="inferred from homology"/>
<dbReference type="EMBL" id="CP042382">
    <property type="protein sequence ID" value="QEA38887.1"/>
    <property type="molecule type" value="Genomic_DNA"/>
</dbReference>
<dbReference type="OrthoDB" id="9805159at2"/>
<dbReference type="Gene3D" id="3.90.400.10">
    <property type="entry name" value="Oligo-1,6-glucosidase, Domain 2"/>
    <property type="match status" value="1"/>
</dbReference>
<dbReference type="SMART" id="SM00642">
    <property type="entry name" value="Aamy"/>
    <property type="match status" value="1"/>
</dbReference>
<dbReference type="CDD" id="cd11330">
    <property type="entry name" value="AmyAc_OligoGlu"/>
    <property type="match status" value="1"/>
</dbReference>
<dbReference type="Pfam" id="PF00128">
    <property type="entry name" value="Alpha-amylase"/>
    <property type="match status" value="1"/>
</dbReference>
<dbReference type="Gene3D" id="3.20.20.80">
    <property type="entry name" value="Glycosidases"/>
    <property type="match status" value="1"/>
</dbReference>
<evidence type="ECO:0000259" key="4">
    <source>
        <dbReference type="SMART" id="SM00642"/>
    </source>
</evidence>
<protein>
    <submittedName>
        <fullName evidence="5">DUF3459 domain-containing protein</fullName>
    </submittedName>
</protein>
<evidence type="ECO:0000256" key="2">
    <source>
        <dbReference type="ARBA" id="ARBA00022801"/>
    </source>
</evidence>
<evidence type="ECO:0000313" key="6">
    <source>
        <dbReference type="Proteomes" id="UP000321272"/>
    </source>
</evidence>
<evidence type="ECO:0000313" key="5">
    <source>
        <dbReference type="EMBL" id="QEA38887.1"/>
    </source>
</evidence>
<dbReference type="InterPro" id="IPR045857">
    <property type="entry name" value="O16G_dom_2"/>
</dbReference>
<dbReference type="InterPro" id="IPR017853">
    <property type="entry name" value="GH"/>
</dbReference>
<feature type="domain" description="Glycosyl hydrolase family 13 catalytic" evidence="4">
    <location>
        <begin position="22"/>
        <end position="401"/>
    </location>
</feature>
<accession>A0A5B8SSB0</accession>
<name>A0A5B8SSB0_9GAMM</name>
<dbReference type="SUPFAM" id="SSF51445">
    <property type="entry name" value="(Trans)glycosidases"/>
    <property type="match status" value="1"/>
</dbReference>
<evidence type="ECO:0000256" key="3">
    <source>
        <dbReference type="ARBA" id="ARBA00023295"/>
    </source>
</evidence>
<dbReference type="PANTHER" id="PTHR10357">
    <property type="entry name" value="ALPHA-AMYLASE FAMILY MEMBER"/>
    <property type="match status" value="1"/>
</dbReference>
<keyword evidence="2" id="KW-0378">Hydrolase</keyword>
<dbReference type="InterPro" id="IPR006047">
    <property type="entry name" value="GH13_cat_dom"/>
</dbReference>
<gene>
    <name evidence="5" type="ORF">FGL86_07240</name>
</gene>
<organism evidence="5 6">
    <name type="scientific">Pistricoccus aurantiacus</name>
    <dbReference type="NCBI Taxonomy" id="1883414"/>
    <lineage>
        <taxon>Bacteria</taxon>
        <taxon>Pseudomonadati</taxon>
        <taxon>Pseudomonadota</taxon>
        <taxon>Gammaproteobacteria</taxon>
        <taxon>Oceanospirillales</taxon>
        <taxon>Halomonadaceae</taxon>
        <taxon>Pistricoccus</taxon>
    </lineage>
</organism>
<dbReference type="AlphaFoldDB" id="A0A5B8SSB0"/>
<dbReference type="KEGG" id="paur:FGL86_07240"/>
<dbReference type="GO" id="GO:0004556">
    <property type="term" value="F:alpha-amylase activity"/>
    <property type="evidence" value="ECO:0007669"/>
    <property type="project" value="TreeGrafter"/>
</dbReference>
<dbReference type="FunFam" id="3.90.400.10:FF:000002">
    <property type="entry name" value="Sucrose isomerase"/>
    <property type="match status" value="1"/>
</dbReference>
<dbReference type="Proteomes" id="UP000321272">
    <property type="component" value="Chromosome"/>
</dbReference>
<sequence length="547" mass="62203">MTLSQLRSGEDLEWWRGAAIYQIYPRSFMDANGDGIGDLPGITMRLDYVASLGVDAIWLSPFFTSPMKDFGYDVADYRNVDPMFGTLDDFCALIVRAHELGLRVIIDQVLSHSSDLHPWFQESRQNRHNAKADWYVWADPKPDGNAPNNWMAAFGGRAWTFDSRRRQYYLHNFLPSQPDLNFHNPQVQRAQLDNLRFWLELGVDGFRFDVVNYYFHDRTLIDNPPAAPDRVNPANPQSYQCQQHNIEQPENLTFLERIRDLLDEYPGTTSIGEIAGDNQLATMAAYTAGNTRLHMAYTFDLLGSEGDAEQLYQVLARFDELGDNTWPCWSLSNHDVVRSASRWSEPRALLALTLLCSLRGSLGFYQGEELGLPEAELAFEDLRDPFGINLWPEIKGRDGSRTPMPWDAGVNSGFSASSEPLWLPIDPRHPRLTVEAQENDPYSLLTQVRQLLHLRTAEETLRRGEQHLLPPDTLPENVFALLRTLGERRLLCLANLGREQAHCIEPAALVEEVQDWHPLHLPEPIAAQRTDDTLLLAPGKAAWLVLS</sequence>
<reference evidence="5 6" key="1">
    <citation type="submission" date="2019-06" db="EMBL/GenBank/DDBJ databases">
        <title>Genome analyses of bacteria isolated from kimchi.</title>
        <authorList>
            <person name="Lee S."/>
            <person name="Ahn S."/>
            <person name="Roh S."/>
        </authorList>
    </citation>
    <scope>NUCLEOTIDE SEQUENCE [LARGE SCALE GENOMIC DNA]</scope>
    <source>
        <strain evidence="5 6">CBA4606</strain>
    </source>
</reference>
<keyword evidence="3" id="KW-0326">Glycosidase</keyword>
<dbReference type="RefSeq" id="WP_147183943.1">
    <property type="nucleotide sequence ID" value="NZ_CP042382.1"/>
</dbReference>